<proteinExistence type="predicted"/>
<organism evidence="1 2">
    <name type="scientific">Streptomyces caeruleatus</name>
    <dbReference type="NCBI Taxonomy" id="661399"/>
    <lineage>
        <taxon>Bacteria</taxon>
        <taxon>Bacillati</taxon>
        <taxon>Actinomycetota</taxon>
        <taxon>Actinomycetes</taxon>
        <taxon>Kitasatosporales</taxon>
        <taxon>Streptomycetaceae</taxon>
        <taxon>Streptomyces</taxon>
    </lineage>
</organism>
<evidence type="ECO:0000313" key="2">
    <source>
        <dbReference type="Proteomes" id="UP000053429"/>
    </source>
</evidence>
<sequence>MAGSVTAGPSRFGVVRVWVGSLAAVLVRRGPAPGLRHSAGVRQLVLPLVAMEIVVAFSLSSMPPPPARPVHAAFEALLVLAGLGLVAAVLRHPHQVDAERVVLRTGFLGEVTLPRSAVRSASSVVRTVPGRGPRPVPGEPGAVACSVGSALNAALRLDPPVRLDLGTAVLVDAGTVYVSADSVPDLSAALAATSPR</sequence>
<name>A0A101U784_9ACTN</name>
<comment type="caution">
    <text evidence="1">The sequence shown here is derived from an EMBL/GenBank/DDBJ whole genome shotgun (WGS) entry which is preliminary data.</text>
</comment>
<dbReference type="EMBL" id="LMWY01000005">
    <property type="protein sequence ID" value="KUO05349.1"/>
    <property type="molecule type" value="Genomic_DNA"/>
</dbReference>
<reference evidence="1 2" key="1">
    <citation type="submission" date="2015-10" db="EMBL/GenBank/DDBJ databases">
        <title>Draft genome sequence of Streptomyces caeruleatus NRRL B-24802, type strain for the species Streptomyces caeruleatus.</title>
        <authorList>
            <person name="Ruckert C."/>
            <person name="Winkler A."/>
            <person name="Kalinowski J."/>
            <person name="Kampfer P."/>
            <person name="Glaeser S."/>
        </authorList>
    </citation>
    <scope>NUCLEOTIDE SEQUENCE [LARGE SCALE GENOMIC DNA]</scope>
    <source>
        <strain evidence="1 2">NRRL B-24802</strain>
    </source>
</reference>
<evidence type="ECO:0000313" key="1">
    <source>
        <dbReference type="EMBL" id="KUO05349.1"/>
    </source>
</evidence>
<dbReference type="AlphaFoldDB" id="A0A101U784"/>
<gene>
    <name evidence="1" type="ORF">AQJ67_08250</name>
</gene>
<accession>A0A101U784</accession>
<dbReference type="STRING" id="661399.AQJ67_08250"/>
<protein>
    <submittedName>
        <fullName evidence="1">Uncharacterized protein</fullName>
    </submittedName>
</protein>
<dbReference type="Proteomes" id="UP000053429">
    <property type="component" value="Unassembled WGS sequence"/>
</dbReference>
<keyword evidence="2" id="KW-1185">Reference proteome</keyword>